<feature type="region of interest" description="Disordered" evidence="1">
    <location>
        <begin position="22"/>
        <end position="43"/>
    </location>
</feature>
<evidence type="ECO:0008006" key="4">
    <source>
        <dbReference type="Google" id="ProtNLM"/>
    </source>
</evidence>
<dbReference type="PROSITE" id="PS51257">
    <property type="entry name" value="PROKAR_LIPOPROTEIN"/>
    <property type="match status" value="1"/>
</dbReference>
<feature type="region of interest" description="Disordered" evidence="1">
    <location>
        <begin position="288"/>
        <end position="314"/>
    </location>
</feature>
<dbReference type="InterPro" id="IPR025584">
    <property type="entry name" value="Cthe_2159"/>
</dbReference>
<feature type="chain" id="PRO_5038634941" description="Carbohydrate-binding domain-containing protein" evidence="2">
    <location>
        <begin position="20"/>
        <end position="628"/>
    </location>
</feature>
<keyword evidence="2" id="KW-0732">Signal</keyword>
<feature type="compositionally biased region" description="Low complexity" evidence="1">
    <location>
        <begin position="22"/>
        <end position="39"/>
    </location>
</feature>
<evidence type="ECO:0000256" key="1">
    <source>
        <dbReference type="SAM" id="MobiDB-lite"/>
    </source>
</evidence>
<evidence type="ECO:0000313" key="3">
    <source>
        <dbReference type="EMBL" id="VYS90884.1"/>
    </source>
</evidence>
<feature type="signal peptide" evidence="2">
    <location>
        <begin position="1"/>
        <end position="19"/>
    </location>
</feature>
<accession>A0A6N2SD45</accession>
<organism evidence="3">
    <name type="scientific">[Clostridium] nexile</name>
    <dbReference type="NCBI Taxonomy" id="29361"/>
    <lineage>
        <taxon>Bacteria</taxon>
        <taxon>Bacillati</taxon>
        <taxon>Bacillota</taxon>
        <taxon>Clostridia</taxon>
        <taxon>Lachnospirales</taxon>
        <taxon>Lachnospiraceae</taxon>
        <taxon>Tyzzerella</taxon>
    </lineage>
</organism>
<feature type="compositionally biased region" description="Gly residues" evidence="1">
    <location>
        <begin position="581"/>
        <end position="601"/>
    </location>
</feature>
<sequence>MKRKVVLAFLLTGALVLSGCSKTNNSNETSSGSTSTDSSAQGIDVSNMFSDRDKEIGYDEENSTVIKLSDDSTTCDSDAVQISGNTVTIIDEGTYILSGTLTDGMVIVDAEDTDKVQLVLDGVDITSAESAAIYVREADKVFITTASDSKNTLTNGGTYTAIDDNNIDAAIFSKSDLTLNGAGSLTITAKAGHGVVSKDDLVLTSGTYQIDAASHGLSGKDSVRIASGSYTIVSGKDGIHAENADDTSLGFVYLADGTFDITSDGDGISAGNWLQADGGVYTVKAGGGSENVQKSDGEWQFGPGQQTESTDTTEEDTVSMKGIKAAGELILKGGKYSLDSADDTIHSNANITISDGEFTLASGDDGIHADSATTISGGTIDITESYEGIEGLSIDITGGDTTVTASDDGLNAAGGNDSSGFEGPGGDRFAAEDGAYIQISGGTLKVNASGDGIDSNGDITVSGGETYVSGPTNDGNSALDYNGTGTVTGGIFIAAGSSGMAENFGDSSTQGVMMVTVNSQAAGSAVSLSDSSGNELVSWTPEKEYTSVIISCPEITTGQEYTLTTGSDTTQITMDSIVYGSGSGMGGNPGNGGGPGNGGDMGQKPDDGNGTGKGPGDGGNMGTPPEKS</sequence>
<reference evidence="3" key="1">
    <citation type="submission" date="2019-11" db="EMBL/GenBank/DDBJ databases">
        <authorList>
            <person name="Feng L."/>
        </authorList>
    </citation>
    <scope>NUCLEOTIDE SEQUENCE</scope>
    <source>
        <strain evidence="3">CnexileLFYP112</strain>
    </source>
</reference>
<dbReference type="EMBL" id="CACRTG010000003">
    <property type="protein sequence ID" value="VYS90884.1"/>
    <property type="molecule type" value="Genomic_DNA"/>
</dbReference>
<proteinExistence type="predicted"/>
<evidence type="ECO:0000256" key="2">
    <source>
        <dbReference type="SAM" id="SignalP"/>
    </source>
</evidence>
<name>A0A6N2SD45_9FIRM</name>
<feature type="compositionally biased region" description="Gly residues" evidence="1">
    <location>
        <begin position="609"/>
        <end position="621"/>
    </location>
</feature>
<feature type="region of interest" description="Disordered" evidence="1">
    <location>
        <begin position="577"/>
        <end position="628"/>
    </location>
</feature>
<protein>
    <recommendedName>
        <fullName evidence="4">Carbohydrate-binding domain-containing protein</fullName>
    </recommendedName>
</protein>
<dbReference type="AlphaFoldDB" id="A0A6N2SD45"/>
<gene>
    <name evidence="3" type="ORF">CNLFYP112_01255</name>
</gene>
<dbReference type="Pfam" id="PF14262">
    <property type="entry name" value="Cthe_2159"/>
    <property type="match status" value="1"/>
</dbReference>